<evidence type="ECO:0000313" key="3">
    <source>
        <dbReference type="Proteomes" id="UP001054902"/>
    </source>
</evidence>
<protein>
    <submittedName>
        <fullName evidence="2">Uncharacterized protein</fullName>
    </submittedName>
</protein>
<evidence type="ECO:0000256" key="1">
    <source>
        <dbReference type="SAM" id="MobiDB-lite"/>
    </source>
</evidence>
<gene>
    <name evidence="2" type="ORF">CTEN210_07814</name>
</gene>
<organism evidence="2 3">
    <name type="scientific">Chaetoceros tenuissimus</name>
    <dbReference type="NCBI Taxonomy" id="426638"/>
    <lineage>
        <taxon>Eukaryota</taxon>
        <taxon>Sar</taxon>
        <taxon>Stramenopiles</taxon>
        <taxon>Ochrophyta</taxon>
        <taxon>Bacillariophyta</taxon>
        <taxon>Coscinodiscophyceae</taxon>
        <taxon>Chaetocerotophycidae</taxon>
        <taxon>Chaetocerotales</taxon>
        <taxon>Chaetocerotaceae</taxon>
        <taxon>Chaetoceros</taxon>
    </lineage>
</organism>
<keyword evidence="3" id="KW-1185">Reference proteome</keyword>
<comment type="caution">
    <text evidence="2">The sequence shown here is derived from an EMBL/GenBank/DDBJ whole genome shotgun (WGS) entry which is preliminary data.</text>
</comment>
<sequence>MSEIELQLRFDPDGRTIASEEFYSKNGESNNPNNDVKLDYKSKTLDTLINEETDAKLLDDILFDCEITDCALLPRTFWCSSDSKPRCVLERMALEVFKHHVGDAVYDPATSGAEFWVQIRPSPPAGRYNLLSEDDKKKNTSSKEDDIDLESTGICFHWDKDEDLRLMMGGQVYVHPHISTVTYLNSIGAPTMTINYRVNPLNGDYIDTPIDDTECFISWPKKGKHLSFDGRYLHAAPSNLMPPGEFEKQTKVSDDLVDEDERKKQMRRQRRVTFLVNVWLNYKPFNVEPFPESMMDKMTKISEDTMPAILLDPRNKNINEKKVETVKVDDSVTGFKWSMGGTESNEYIKMELPLASIQNELQKGGNIEIKWKQHEGRVPPIELLKGEDIKSDESLNCHDQKKQKIEK</sequence>
<feature type="region of interest" description="Disordered" evidence="1">
    <location>
        <begin position="383"/>
        <end position="407"/>
    </location>
</feature>
<evidence type="ECO:0000313" key="2">
    <source>
        <dbReference type="EMBL" id="GFH51338.1"/>
    </source>
</evidence>
<dbReference type="Proteomes" id="UP001054902">
    <property type="component" value="Unassembled WGS sequence"/>
</dbReference>
<feature type="compositionally biased region" description="Basic and acidic residues" evidence="1">
    <location>
        <begin position="384"/>
        <end position="407"/>
    </location>
</feature>
<proteinExistence type="predicted"/>
<name>A0AAD3CSE7_9STRA</name>
<reference evidence="2 3" key="1">
    <citation type="journal article" date="2021" name="Sci. Rep.">
        <title>The genome of the diatom Chaetoceros tenuissimus carries an ancient integrated fragment of an extant virus.</title>
        <authorList>
            <person name="Hongo Y."/>
            <person name="Kimura K."/>
            <person name="Takaki Y."/>
            <person name="Yoshida Y."/>
            <person name="Baba S."/>
            <person name="Kobayashi G."/>
            <person name="Nagasaki K."/>
            <person name="Hano T."/>
            <person name="Tomaru Y."/>
        </authorList>
    </citation>
    <scope>NUCLEOTIDE SEQUENCE [LARGE SCALE GENOMIC DNA]</scope>
    <source>
        <strain evidence="2 3">NIES-3715</strain>
    </source>
</reference>
<accession>A0AAD3CSE7</accession>
<dbReference type="EMBL" id="BLLK01000045">
    <property type="protein sequence ID" value="GFH51338.1"/>
    <property type="molecule type" value="Genomic_DNA"/>
</dbReference>
<dbReference type="AlphaFoldDB" id="A0AAD3CSE7"/>